<dbReference type="Gene3D" id="3.40.50.300">
    <property type="entry name" value="P-loop containing nucleotide triphosphate hydrolases"/>
    <property type="match status" value="1"/>
</dbReference>
<evidence type="ECO:0000256" key="5">
    <source>
        <dbReference type="ARBA" id="ARBA00022741"/>
    </source>
</evidence>
<evidence type="ECO:0000313" key="9">
    <source>
        <dbReference type="EMBL" id="HJA92015.1"/>
    </source>
</evidence>
<dbReference type="CDD" id="cd03257">
    <property type="entry name" value="ABC_NikE_OppD_transporters"/>
    <property type="match status" value="1"/>
</dbReference>
<evidence type="ECO:0000256" key="7">
    <source>
        <dbReference type="ARBA" id="ARBA00023136"/>
    </source>
</evidence>
<dbReference type="PROSITE" id="PS00211">
    <property type="entry name" value="ABC_TRANSPORTER_1"/>
    <property type="match status" value="1"/>
</dbReference>
<dbReference type="InterPro" id="IPR027417">
    <property type="entry name" value="P-loop_NTPase"/>
</dbReference>
<reference evidence="9" key="2">
    <citation type="submission" date="2021-04" db="EMBL/GenBank/DDBJ databases">
        <authorList>
            <person name="Gilroy R."/>
        </authorList>
    </citation>
    <scope>NUCLEOTIDE SEQUENCE</scope>
    <source>
        <strain evidence="9">CHK179-7159</strain>
    </source>
</reference>
<evidence type="ECO:0000313" key="10">
    <source>
        <dbReference type="Proteomes" id="UP000886858"/>
    </source>
</evidence>
<evidence type="ECO:0000259" key="8">
    <source>
        <dbReference type="PROSITE" id="PS50893"/>
    </source>
</evidence>
<keyword evidence="3" id="KW-0813">Transport</keyword>
<dbReference type="PANTHER" id="PTHR43297">
    <property type="entry name" value="OLIGOPEPTIDE TRANSPORT ATP-BINDING PROTEIN APPD"/>
    <property type="match status" value="1"/>
</dbReference>
<name>A0A9D2I342_9FIRM</name>
<dbReference type="SUPFAM" id="SSF52540">
    <property type="entry name" value="P-loop containing nucleoside triphosphate hydrolases"/>
    <property type="match status" value="1"/>
</dbReference>
<dbReference type="Pfam" id="PF08352">
    <property type="entry name" value="oligo_HPY"/>
    <property type="match status" value="1"/>
</dbReference>
<dbReference type="GO" id="GO:0015833">
    <property type="term" value="P:peptide transport"/>
    <property type="evidence" value="ECO:0007669"/>
    <property type="project" value="InterPro"/>
</dbReference>
<dbReference type="InterPro" id="IPR050388">
    <property type="entry name" value="ABC_Ni/Peptide_Import"/>
</dbReference>
<evidence type="ECO:0000256" key="2">
    <source>
        <dbReference type="ARBA" id="ARBA00005417"/>
    </source>
</evidence>
<accession>A0A9D2I342</accession>
<dbReference type="PANTHER" id="PTHR43297:SF2">
    <property type="entry name" value="DIPEPTIDE TRANSPORT ATP-BINDING PROTEIN DPPD"/>
    <property type="match status" value="1"/>
</dbReference>
<dbReference type="InterPro" id="IPR003593">
    <property type="entry name" value="AAA+_ATPase"/>
</dbReference>
<keyword evidence="4" id="KW-1003">Cell membrane</keyword>
<dbReference type="Proteomes" id="UP000886858">
    <property type="component" value="Unassembled WGS sequence"/>
</dbReference>
<dbReference type="Pfam" id="PF00005">
    <property type="entry name" value="ABC_tran"/>
    <property type="match status" value="1"/>
</dbReference>
<dbReference type="AlphaFoldDB" id="A0A9D2I342"/>
<gene>
    <name evidence="9" type="ORF">H9717_02665</name>
</gene>
<protein>
    <submittedName>
        <fullName evidence="9">ABC transporter ATP-binding protein</fullName>
    </submittedName>
</protein>
<comment type="similarity">
    <text evidence="2">Belongs to the ABC transporter superfamily.</text>
</comment>
<comment type="subcellular location">
    <subcellularLocation>
        <location evidence="1">Cell membrane</location>
        <topology evidence="1">Peripheral membrane protein</topology>
    </subcellularLocation>
</comment>
<dbReference type="GO" id="GO:0005886">
    <property type="term" value="C:plasma membrane"/>
    <property type="evidence" value="ECO:0007669"/>
    <property type="project" value="UniProtKB-SubCell"/>
</dbReference>
<evidence type="ECO:0000256" key="6">
    <source>
        <dbReference type="ARBA" id="ARBA00022840"/>
    </source>
</evidence>
<dbReference type="InterPro" id="IPR003439">
    <property type="entry name" value="ABC_transporter-like_ATP-bd"/>
</dbReference>
<dbReference type="InterPro" id="IPR013563">
    <property type="entry name" value="Oligopep_ABC_C"/>
</dbReference>
<comment type="caution">
    <text evidence="9">The sequence shown here is derived from an EMBL/GenBank/DDBJ whole genome shotgun (WGS) entry which is preliminary data.</text>
</comment>
<evidence type="ECO:0000256" key="3">
    <source>
        <dbReference type="ARBA" id="ARBA00022448"/>
    </source>
</evidence>
<organism evidence="9 10">
    <name type="scientific">Candidatus Eisenbergiella merdipullorum</name>
    <dbReference type="NCBI Taxonomy" id="2838553"/>
    <lineage>
        <taxon>Bacteria</taxon>
        <taxon>Bacillati</taxon>
        <taxon>Bacillota</taxon>
        <taxon>Clostridia</taxon>
        <taxon>Lachnospirales</taxon>
        <taxon>Lachnospiraceae</taxon>
        <taxon>Eisenbergiella</taxon>
    </lineage>
</organism>
<keyword evidence="5" id="KW-0547">Nucleotide-binding</keyword>
<evidence type="ECO:0000256" key="1">
    <source>
        <dbReference type="ARBA" id="ARBA00004202"/>
    </source>
</evidence>
<dbReference type="NCBIfam" id="TIGR01727">
    <property type="entry name" value="oligo_HPY"/>
    <property type="match status" value="1"/>
</dbReference>
<dbReference type="PROSITE" id="PS50893">
    <property type="entry name" value="ABC_TRANSPORTER_2"/>
    <property type="match status" value="1"/>
</dbReference>
<keyword evidence="6 9" id="KW-0067">ATP-binding</keyword>
<keyword evidence="7" id="KW-0472">Membrane</keyword>
<dbReference type="GO" id="GO:0016887">
    <property type="term" value="F:ATP hydrolysis activity"/>
    <property type="evidence" value="ECO:0007669"/>
    <property type="project" value="InterPro"/>
</dbReference>
<dbReference type="GO" id="GO:0005524">
    <property type="term" value="F:ATP binding"/>
    <property type="evidence" value="ECO:0007669"/>
    <property type="project" value="UniProtKB-KW"/>
</dbReference>
<dbReference type="InterPro" id="IPR017871">
    <property type="entry name" value="ABC_transporter-like_CS"/>
</dbReference>
<proteinExistence type="inferred from homology"/>
<dbReference type="EMBL" id="DWYY01000034">
    <property type="protein sequence ID" value="HJA92015.1"/>
    <property type="molecule type" value="Genomic_DNA"/>
</dbReference>
<dbReference type="FunFam" id="3.40.50.300:FF:000016">
    <property type="entry name" value="Oligopeptide ABC transporter ATP-binding component"/>
    <property type="match status" value="1"/>
</dbReference>
<evidence type="ECO:0000256" key="4">
    <source>
        <dbReference type="ARBA" id="ARBA00022475"/>
    </source>
</evidence>
<reference evidence="9" key="1">
    <citation type="journal article" date="2021" name="PeerJ">
        <title>Extensive microbial diversity within the chicken gut microbiome revealed by metagenomics and culture.</title>
        <authorList>
            <person name="Gilroy R."/>
            <person name="Ravi A."/>
            <person name="Getino M."/>
            <person name="Pursley I."/>
            <person name="Horton D.L."/>
            <person name="Alikhan N.F."/>
            <person name="Baker D."/>
            <person name="Gharbi K."/>
            <person name="Hall N."/>
            <person name="Watson M."/>
            <person name="Adriaenssens E.M."/>
            <person name="Foster-Nyarko E."/>
            <person name="Jarju S."/>
            <person name="Secka A."/>
            <person name="Antonio M."/>
            <person name="Oren A."/>
            <person name="Chaudhuri R.R."/>
            <person name="La Ragione R."/>
            <person name="Hildebrand F."/>
            <person name="Pallen M.J."/>
        </authorList>
    </citation>
    <scope>NUCLEOTIDE SEQUENCE</scope>
    <source>
        <strain evidence="9">CHK179-7159</strain>
    </source>
</reference>
<dbReference type="SMART" id="SM00382">
    <property type="entry name" value="AAA"/>
    <property type="match status" value="1"/>
</dbReference>
<feature type="domain" description="ABC transporter" evidence="8">
    <location>
        <begin position="6"/>
        <end position="256"/>
    </location>
</feature>
<sequence length="334" mass="36999">MSEMILSVRNLHTSFSTDNGEVMAVNGVSFDLEKGKTLGIVGESGSGKSVTAYSIMQILEKNGRITDGQVLYKGQDITKYTEKQMRDFRGKCCSIIFQDPMTSLNPVFTVGNQLREAIELHTDRRGKAAEARAVEMLTMVGVNEPEKRVKQYPYELSGGMRQRVMIAMALACEPDILIADEPTTALDVTIQAQILELMQELQKKLGMAIIMVTHDLGVIAELCDEIIVMYGGRVCERGTAEDIFYRPRHEYTKGLLRSIPNVDRIGEKLIPIPGTPINLLNMPKGCAFCPRCENAMKICIGQIPPEMQMADGHYASCWLNVKEEMLAKQGGAGK</sequence>